<dbReference type="EnsemblMetazoa" id="ASIC008859-RA">
    <property type="protein sequence ID" value="ASIC008859-PA"/>
    <property type="gene ID" value="ASIC008859"/>
</dbReference>
<organism evidence="1">
    <name type="scientific">Anopheles sinensis</name>
    <name type="common">Mosquito</name>
    <dbReference type="NCBI Taxonomy" id="74873"/>
    <lineage>
        <taxon>Eukaryota</taxon>
        <taxon>Metazoa</taxon>
        <taxon>Ecdysozoa</taxon>
        <taxon>Arthropoda</taxon>
        <taxon>Hexapoda</taxon>
        <taxon>Insecta</taxon>
        <taxon>Pterygota</taxon>
        <taxon>Neoptera</taxon>
        <taxon>Endopterygota</taxon>
        <taxon>Diptera</taxon>
        <taxon>Nematocera</taxon>
        <taxon>Culicoidea</taxon>
        <taxon>Culicidae</taxon>
        <taxon>Anophelinae</taxon>
        <taxon>Anopheles</taxon>
    </lineage>
</organism>
<proteinExistence type="predicted"/>
<reference evidence="1 3" key="1">
    <citation type="journal article" date="2014" name="BMC Genomics">
        <title>Genome sequence of Anopheles sinensis provides insight into genetics basis of mosquito competence for malaria parasites.</title>
        <authorList>
            <person name="Zhou D."/>
            <person name="Zhang D."/>
            <person name="Ding G."/>
            <person name="Shi L."/>
            <person name="Hou Q."/>
            <person name="Ye Y."/>
            <person name="Xu Y."/>
            <person name="Zhou H."/>
            <person name="Xiong C."/>
            <person name="Li S."/>
            <person name="Yu J."/>
            <person name="Hong S."/>
            <person name="Yu X."/>
            <person name="Zou P."/>
            <person name="Chen C."/>
            <person name="Chang X."/>
            <person name="Wang W."/>
            <person name="Lv Y."/>
            <person name="Sun Y."/>
            <person name="Ma L."/>
            <person name="Shen B."/>
            <person name="Zhu C."/>
        </authorList>
    </citation>
    <scope>NUCLEOTIDE SEQUENCE [LARGE SCALE GENOMIC DNA]</scope>
</reference>
<dbReference type="EMBL" id="KE525079">
    <property type="protein sequence ID" value="KFB41268.1"/>
    <property type="molecule type" value="Genomic_DNA"/>
</dbReference>
<name>A0A084VTH4_ANOSI</name>
<sequence>MGVGKPGSERVASGGQSRCLLEKNDDSSVCAGPWDIVITPCGLARVPVPVESPFRLSLPNAERCGRQAQQSLQVKYLATGCLGPSKRALKKP</sequence>
<keyword evidence="3" id="KW-1185">Reference proteome</keyword>
<dbReference type="Proteomes" id="UP000030765">
    <property type="component" value="Unassembled WGS sequence"/>
</dbReference>
<dbReference type="EMBL" id="ATLV01016354">
    <property type="status" value="NOT_ANNOTATED_CDS"/>
    <property type="molecule type" value="Genomic_DNA"/>
</dbReference>
<gene>
    <name evidence="1" type="ORF">ZHAS_00008859</name>
</gene>
<evidence type="ECO:0000313" key="2">
    <source>
        <dbReference type="EnsemblMetazoa" id="ASIC008859-PA"/>
    </source>
</evidence>
<dbReference type="VEuPathDB" id="VectorBase:ASIC008859"/>
<accession>A0A084VTH4</accession>
<evidence type="ECO:0000313" key="1">
    <source>
        <dbReference type="EMBL" id="KFB41268.1"/>
    </source>
</evidence>
<protein>
    <submittedName>
        <fullName evidence="1 2">G-protein-coupled receptor GPR34 type 1</fullName>
    </submittedName>
</protein>
<evidence type="ECO:0000313" key="3">
    <source>
        <dbReference type="Proteomes" id="UP000030765"/>
    </source>
</evidence>
<reference evidence="2" key="2">
    <citation type="submission" date="2020-05" db="UniProtKB">
        <authorList>
            <consortium name="EnsemblMetazoa"/>
        </authorList>
    </citation>
    <scope>IDENTIFICATION</scope>
</reference>
<keyword evidence="1" id="KW-0675">Receptor</keyword>
<dbReference type="AlphaFoldDB" id="A0A084VTH4"/>